<feature type="domain" description="Epoxide hydrolase N-terminal" evidence="5">
    <location>
        <begin position="4"/>
        <end position="109"/>
    </location>
</feature>
<evidence type="ECO:0000259" key="5">
    <source>
        <dbReference type="Pfam" id="PF06441"/>
    </source>
</evidence>
<keyword evidence="3" id="KW-0378">Hydrolase</keyword>
<dbReference type="GO" id="GO:0097176">
    <property type="term" value="P:epoxide metabolic process"/>
    <property type="evidence" value="ECO:0007669"/>
    <property type="project" value="TreeGrafter"/>
</dbReference>
<dbReference type="PANTHER" id="PTHR21661:SF35">
    <property type="entry name" value="EPOXIDE HYDROLASE"/>
    <property type="match status" value="1"/>
</dbReference>
<dbReference type="PIRSF" id="PIRSF001112">
    <property type="entry name" value="Epoxide_hydrolase"/>
    <property type="match status" value="1"/>
</dbReference>
<sequence length="400" mass="43767">MSVTHFRVDVSEDVLADLRDRIRRTRFTPASSPEPWAAGTDPAYLRSLLTYWADGFDWRTAEDELNRLPHHLADIGGQRIHFVHVRAAGGRPALPLILTHGWPSSFVEMLPLVPLLTDPARFGGDPADAFDVVIPSLPGFLFSDLPPGRPMTERSEGIKGTAAVVTPSDVGGPMTRQSTAETWHALMTEELGYARYGAFGGDIGAGVTTWLGALYPESVAGIHLIHPGMPAEPGDLTDAERAWLAAVEAFDEKDGGYSEIMLTRPDTIAAALQDSPAGLAAWIVDKYRAWSDCGGDLESRFDRDDMLTVLTLYWATGTIGSSFRQYYDWPLSPPRPVVPVPAGVTLSAEPVLRDMPRSLAERGFTDLRQWRGPTVGGHFLPMEEPALLAGDLRTLFRPLR</sequence>
<feature type="active site" description="Nucleophile" evidence="4">
    <location>
        <position position="202"/>
    </location>
</feature>
<dbReference type="SUPFAM" id="SSF53474">
    <property type="entry name" value="alpha/beta-Hydrolases"/>
    <property type="match status" value="1"/>
</dbReference>
<protein>
    <submittedName>
        <fullName evidence="6">Multidrug MFS transporter</fullName>
    </submittedName>
</protein>
<dbReference type="EMBL" id="BSTJ01000001">
    <property type="protein sequence ID" value="GLY73426.1"/>
    <property type="molecule type" value="Genomic_DNA"/>
</dbReference>
<evidence type="ECO:0000313" key="7">
    <source>
        <dbReference type="Proteomes" id="UP001165135"/>
    </source>
</evidence>
<comment type="caution">
    <text evidence="6">The sequence shown here is derived from an EMBL/GenBank/DDBJ whole genome shotgun (WGS) entry which is preliminary data.</text>
</comment>
<proteinExistence type="inferred from homology"/>
<dbReference type="PRINTS" id="PR00412">
    <property type="entry name" value="EPOXHYDRLASE"/>
</dbReference>
<gene>
    <name evidence="6" type="ORF">Airi01_016930</name>
</gene>
<feature type="active site" description="Proton donor" evidence="4">
    <location>
        <position position="326"/>
    </location>
</feature>
<evidence type="ECO:0000256" key="2">
    <source>
        <dbReference type="ARBA" id="ARBA00022797"/>
    </source>
</evidence>
<evidence type="ECO:0000313" key="6">
    <source>
        <dbReference type="EMBL" id="GLY73426.1"/>
    </source>
</evidence>
<dbReference type="Gene3D" id="3.40.50.1820">
    <property type="entry name" value="alpha/beta hydrolase"/>
    <property type="match status" value="1"/>
</dbReference>
<dbReference type="InterPro" id="IPR000639">
    <property type="entry name" value="Epox_hydrolase-like"/>
</dbReference>
<reference evidence="6" key="1">
    <citation type="submission" date="2023-03" db="EMBL/GenBank/DDBJ databases">
        <title>Actinoallomurus iriomotensis NBRC 103681.</title>
        <authorList>
            <person name="Ichikawa N."/>
            <person name="Sato H."/>
            <person name="Tonouchi N."/>
        </authorList>
    </citation>
    <scope>NUCLEOTIDE SEQUENCE</scope>
    <source>
        <strain evidence="6">NBRC 103681</strain>
    </source>
</reference>
<evidence type="ECO:0000256" key="4">
    <source>
        <dbReference type="PIRSR" id="PIRSR001112-1"/>
    </source>
</evidence>
<dbReference type="InterPro" id="IPR010497">
    <property type="entry name" value="Epoxide_hydro_N"/>
</dbReference>
<dbReference type="Pfam" id="PF06441">
    <property type="entry name" value="EHN"/>
    <property type="match status" value="1"/>
</dbReference>
<evidence type="ECO:0000256" key="3">
    <source>
        <dbReference type="ARBA" id="ARBA00022801"/>
    </source>
</evidence>
<comment type="similarity">
    <text evidence="1">Belongs to the peptidase S33 family.</text>
</comment>
<dbReference type="PANTHER" id="PTHR21661">
    <property type="entry name" value="EPOXIDE HYDROLASE 1-RELATED"/>
    <property type="match status" value="1"/>
</dbReference>
<accession>A0A9W6RCF3</accession>
<dbReference type="InterPro" id="IPR016292">
    <property type="entry name" value="Epoxide_hydrolase"/>
</dbReference>
<keyword evidence="2" id="KW-0058">Aromatic hydrocarbons catabolism</keyword>
<dbReference type="Proteomes" id="UP001165135">
    <property type="component" value="Unassembled WGS sequence"/>
</dbReference>
<name>A0A9W6RCF3_9ACTN</name>
<dbReference type="RefSeq" id="WP_285618741.1">
    <property type="nucleotide sequence ID" value="NZ_BSTJ01000001.1"/>
</dbReference>
<evidence type="ECO:0000256" key="1">
    <source>
        <dbReference type="ARBA" id="ARBA00010088"/>
    </source>
</evidence>
<dbReference type="AlphaFoldDB" id="A0A9W6RCF3"/>
<organism evidence="6 7">
    <name type="scientific">Actinoallomurus iriomotensis</name>
    <dbReference type="NCBI Taxonomy" id="478107"/>
    <lineage>
        <taxon>Bacteria</taxon>
        <taxon>Bacillati</taxon>
        <taxon>Actinomycetota</taxon>
        <taxon>Actinomycetes</taxon>
        <taxon>Streptosporangiales</taxon>
        <taxon>Thermomonosporaceae</taxon>
        <taxon>Actinoallomurus</taxon>
    </lineage>
</organism>
<dbReference type="InterPro" id="IPR029058">
    <property type="entry name" value="AB_hydrolase_fold"/>
</dbReference>
<dbReference type="GO" id="GO:0004301">
    <property type="term" value="F:epoxide hydrolase activity"/>
    <property type="evidence" value="ECO:0007669"/>
    <property type="project" value="TreeGrafter"/>
</dbReference>
<feature type="active site" description="Proton acceptor" evidence="4">
    <location>
        <position position="378"/>
    </location>
</feature>